<sequence length="76" mass="9349">MDYYYESEHTKFMRDLLKERPDLLEKQKEARAIWWDKEVDREALKRFKEARVPQKGYVYFSWTKPAKEESAQETAE</sequence>
<dbReference type="EMBL" id="AP019755">
    <property type="protein sequence ID" value="BBL33875.1"/>
    <property type="molecule type" value="Genomic_DNA"/>
</dbReference>
<proteinExistence type="predicted"/>
<gene>
    <name evidence="1" type="ORF">Nstercoris_00101</name>
</gene>
<dbReference type="InterPro" id="IPR021853">
    <property type="entry name" value="DUF3460"/>
</dbReference>
<reference evidence="1 2" key="1">
    <citation type="submission" date="2019-06" db="EMBL/GenBank/DDBJ databases">
        <title>Nitrosomonas stercoris KYUHI-S whole genome shotgun sequence.</title>
        <authorList>
            <person name="Nakagawa T."/>
            <person name="Tsuchiya Y."/>
            <person name="Takahashi R."/>
        </authorList>
    </citation>
    <scope>NUCLEOTIDE SEQUENCE [LARGE SCALE GENOMIC DNA]</scope>
    <source>
        <strain evidence="1 2">KYUHI-S</strain>
    </source>
</reference>
<accession>A0A4Y1YPM3</accession>
<dbReference type="AlphaFoldDB" id="A0A4Y1YPM3"/>
<dbReference type="Proteomes" id="UP000316473">
    <property type="component" value="Chromosome"/>
</dbReference>
<evidence type="ECO:0000313" key="1">
    <source>
        <dbReference type="EMBL" id="BBL33875.1"/>
    </source>
</evidence>
<evidence type="ECO:0000313" key="2">
    <source>
        <dbReference type="Proteomes" id="UP000316473"/>
    </source>
</evidence>
<protein>
    <recommendedName>
        <fullName evidence="3">DUF3460 domain-containing protein</fullName>
    </recommendedName>
</protein>
<evidence type="ECO:0008006" key="3">
    <source>
        <dbReference type="Google" id="ProtNLM"/>
    </source>
</evidence>
<dbReference type="KEGG" id="nst:Nstercoris_00101"/>
<keyword evidence="2" id="KW-1185">Reference proteome</keyword>
<organism evidence="1 2">
    <name type="scientific">Nitrosomonas stercoris</name>
    <dbReference type="NCBI Taxonomy" id="1444684"/>
    <lineage>
        <taxon>Bacteria</taxon>
        <taxon>Pseudomonadati</taxon>
        <taxon>Pseudomonadota</taxon>
        <taxon>Betaproteobacteria</taxon>
        <taxon>Nitrosomonadales</taxon>
        <taxon>Nitrosomonadaceae</taxon>
        <taxon>Nitrosomonas</taxon>
    </lineage>
</organism>
<dbReference type="Pfam" id="PF11943">
    <property type="entry name" value="DUF3460"/>
    <property type="match status" value="1"/>
</dbReference>
<name>A0A4Y1YPM3_9PROT</name>